<sequence length="248" mass="27384">MVVEGKNARAQRRCDRQCSKKHVPSWFREEETPGVSVPPGEETLSPSTTGTTTKSSLASQSTKKPAMNSHACDTEDCLYMSEMLIAMLNFNVDPCEDFYQYVCGSGGAPEGNAFTAISKKIRPSIVSTIYMTYPAADTQPAWQKATTLFMACAALKKTEKSEVTAVKNWLAGLDLDMATIHIGYPFDSIDMLVRCSFQLGIPAVFAFTVHKLTFTNGKRNVLVRVSLVQRQLIQPKQMYVIAPDPFSC</sequence>
<keyword evidence="5" id="KW-1185">Reference proteome</keyword>
<organism evidence="4 5">
    <name type="scientific">Haemaphysalis longicornis</name>
    <name type="common">Bush tick</name>
    <dbReference type="NCBI Taxonomy" id="44386"/>
    <lineage>
        <taxon>Eukaryota</taxon>
        <taxon>Metazoa</taxon>
        <taxon>Ecdysozoa</taxon>
        <taxon>Arthropoda</taxon>
        <taxon>Chelicerata</taxon>
        <taxon>Arachnida</taxon>
        <taxon>Acari</taxon>
        <taxon>Parasitiformes</taxon>
        <taxon>Ixodida</taxon>
        <taxon>Ixodoidea</taxon>
        <taxon>Ixodidae</taxon>
        <taxon>Haemaphysalinae</taxon>
        <taxon>Haemaphysalis</taxon>
    </lineage>
</organism>
<feature type="region of interest" description="Disordered" evidence="2">
    <location>
        <begin position="29"/>
        <end position="69"/>
    </location>
</feature>
<dbReference type="InterPro" id="IPR000718">
    <property type="entry name" value="Peptidase_M13"/>
</dbReference>
<protein>
    <recommendedName>
        <fullName evidence="3">Peptidase M13 N-terminal domain-containing protein</fullName>
    </recommendedName>
</protein>
<dbReference type="OrthoDB" id="6516111at2759"/>
<gene>
    <name evidence="4" type="ORF">HPB48_009892</name>
</gene>
<proteinExistence type="inferred from homology"/>
<dbReference type="Pfam" id="PF05649">
    <property type="entry name" value="Peptidase_M13_N"/>
    <property type="match status" value="1"/>
</dbReference>
<reference evidence="4 5" key="1">
    <citation type="journal article" date="2020" name="Cell">
        <title>Large-Scale Comparative Analyses of Tick Genomes Elucidate Their Genetic Diversity and Vector Capacities.</title>
        <authorList>
            <consortium name="Tick Genome and Microbiome Consortium (TIGMIC)"/>
            <person name="Jia N."/>
            <person name="Wang J."/>
            <person name="Shi W."/>
            <person name="Du L."/>
            <person name="Sun Y."/>
            <person name="Zhan W."/>
            <person name="Jiang J.F."/>
            <person name="Wang Q."/>
            <person name="Zhang B."/>
            <person name="Ji P."/>
            <person name="Bell-Sakyi L."/>
            <person name="Cui X.M."/>
            <person name="Yuan T.T."/>
            <person name="Jiang B.G."/>
            <person name="Yang W.F."/>
            <person name="Lam T.T."/>
            <person name="Chang Q.C."/>
            <person name="Ding S.J."/>
            <person name="Wang X.J."/>
            <person name="Zhu J.G."/>
            <person name="Ruan X.D."/>
            <person name="Zhao L."/>
            <person name="Wei J.T."/>
            <person name="Ye R.Z."/>
            <person name="Que T.C."/>
            <person name="Du C.H."/>
            <person name="Zhou Y.H."/>
            <person name="Cheng J.X."/>
            <person name="Dai P.F."/>
            <person name="Guo W.B."/>
            <person name="Han X.H."/>
            <person name="Huang E.J."/>
            <person name="Li L.F."/>
            <person name="Wei W."/>
            <person name="Gao Y.C."/>
            <person name="Liu J.Z."/>
            <person name="Shao H.Z."/>
            <person name="Wang X."/>
            <person name="Wang C.C."/>
            <person name="Yang T.C."/>
            <person name="Huo Q.B."/>
            <person name="Li W."/>
            <person name="Chen H.Y."/>
            <person name="Chen S.E."/>
            <person name="Zhou L.G."/>
            <person name="Ni X.B."/>
            <person name="Tian J.H."/>
            <person name="Sheng Y."/>
            <person name="Liu T."/>
            <person name="Pan Y.S."/>
            <person name="Xia L.Y."/>
            <person name="Li J."/>
            <person name="Zhao F."/>
            <person name="Cao W.C."/>
        </authorList>
    </citation>
    <scope>NUCLEOTIDE SEQUENCE [LARGE SCALE GENOMIC DNA]</scope>
    <source>
        <strain evidence="4">HaeL-2018</strain>
    </source>
</reference>
<dbReference type="GO" id="GO:0004222">
    <property type="term" value="F:metalloendopeptidase activity"/>
    <property type="evidence" value="ECO:0007669"/>
    <property type="project" value="InterPro"/>
</dbReference>
<comment type="similarity">
    <text evidence="1">Belongs to the peptidase M13 family.</text>
</comment>
<dbReference type="Gene3D" id="1.10.1380.10">
    <property type="entry name" value="Neutral endopeptidase , domain2"/>
    <property type="match status" value="1"/>
</dbReference>
<dbReference type="InterPro" id="IPR042089">
    <property type="entry name" value="Peptidase_M13_dom_2"/>
</dbReference>
<feature type="domain" description="Peptidase M13 N-terminal" evidence="3">
    <location>
        <begin position="94"/>
        <end position="239"/>
    </location>
</feature>
<dbReference type="SUPFAM" id="SSF55486">
    <property type="entry name" value="Metalloproteases ('zincins'), catalytic domain"/>
    <property type="match status" value="1"/>
</dbReference>
<comment type="caution">
    <text evidence="4">The sequence shown here is derived from an EMBL/GenBank/DDBJ whole genome shotgun (WGS) entry which is preliminary data.</text>
</comment>
<evidence type="ECO:0000313" key="4">
    <source>
        <dbReference type="EMBL" id="KAH9378385.1"/>
    </source>
</evidence>
<evidence type="ECO:0000313" key="5">
    <source>
        <dbReference type="Proteomes" id="UP000821853"/>
    </source>
</evidence>
<evidence type="ECO:0000256" key="2">
    <source>
        <dbReference type="SAM" id="MobiDB-lite"/>
    </source>
</evidence>
<name>A0A9J6GU54_HAELO</name>
<feature type="compositionally biased region" description="Low complexity" evidence="2">
    <location>
        <begin position="43"/>
        <end position="59"/>
    </location>
</feature>
<dbReference type="AlphaFoldDB" id="A0A9J6GU54"/>
<dbReference type="EMBL" id="JABSTR010000008">
    <property type="protein sequence ID" value="KAH9378385.1"/>
    <property type="molecule type" value="Genomic_DNA"/>
</dbReference>
<evidence type="ECO:0000259" key="3">
    <source>
        <dbReference type="Pfam" id="PF05649"/>
    </source>
</evidence>
<dbReference type="VEuPathDB" id="VectorBase:HLOH_057892"/>
<dbReference type="InterPro" id="IPR008753">
    <property type="entry name" value="Peptidase_M13_N"/>
</dbReference>
<dbReference type="Gene3D" id="3.40.390.10">
    <property type="entry name" value="Collagenase (Catalytic Domain)"/>
    <property type="match status" value="1"/>
</dbReference>
<dbReference type="GO" id="GO:0006508">
    <property type="term" value="P:proteolysis"/>
    <property type="evidence" value="ECO:0007669"/>
    <property type="project" value="InterPro"/>
</dbReference>
<evidence type="ECO:0000256" key="1">
    <source>
        <dbReference type="ARBA" id="ARBA00007357"/>
    </source>
</evidence>
<dbReference type="InterPro" id="IPR024079">
    <property type="entry name" value="MetalloPept_cat_dom_sf"/>
</dbReference>
<dbReference type="Proteomes" id="UP000821853">
    <property type="component" value="Unassembled WGS sequence"/>
</dbReference>
<dbReference type="PROSITE" id="PS51885">
    <property type="entry name" value="NEPRILYSIN"/>
    <property type="match status" value="1"/>
</dbReference>
<accession>A0A9J6GU54</accession>
<dbReference type="OMA" id="SDECIRN"/>